<evidence type="ECO:0000256" key="3">
    <source>
        <dbReference type="SAM" id="Phobius"/>
    </source>
</evidence>
<dbReference type="InterPro" id="IPR033909">
    <property type="entry name" value="RNR_small"/>
</dbReference>
<dbReference type="PIRSF" id="PIRSF000355">
    <property type="entry name" value="NrdB"/>
    <property type="match status" value="1"/>
</dbReference>
<keyword evidence="5" id="KW-1185">Reference proteome</keyword>
<dbReference type="Gene3D" id="1.10.620.20">
    <property type="entry name" value="Ribonucleotide Reductase, subunit A"/>
    <property type="match status" value="1"/>
</dbReference>
<comment type="caution">
    <text evidence="4">The sequence shown here is derived from an EMBL/GenBank/DDBJ whole genome shotgun (WGS) entry which is preliminary data.</text>
</comment>
<dbReference type="PANTHER" id="PTHR23409">
    <property type="entry name" value="RIBONUCLEOSIDE-DIPHOSPHATE REDUCTASE SMALL CHAIN"/>
    <property type="match status" value="1"/>
</dbReference>
<evidence type="ECO:0000256" key="1">
    <source>
        <dbReference type="ARBA" id="ARBA00009303"/>
    </source>
</evidence>
<dbReference type="EMBL" id="JBDXMI010000015">
    <property type="protein sequence ID" value="MEO9387191.1"/>
    <property type="molecule type" value="Genomic_DNA"/>
</dbReference>
<dbReference type="RefSeq" id="WP_347937981.1">
    <property type="nucleotide sequence ID" value="NZ_JBDXMI010000015.1"/>
</dbReference>
<evidence type="ECO:0000256" key="2">
    <source>
        <dbReference type="PIRNR" id="PIRNR000355"/>
    </source>
</evidence>
<name>A0ABV0J0Y3_9NEIS</name>
<dbReference type="EC" id="1.17.4.1" evidence="2"/>
<proteinExistence type="inferred from homology"/>
<dbReference type="InterPro" id="IPR012348">
    <property type="entry name" value="RNR-like"/>
</dbReference>
<comment type="function">
    <text evidence="2">Provides the precursors necessary for DNA synthesis. Catalyzes the biosynthesis of deoxyribonucleotides from the corresponding ribonucleotides.</text>
</comment>
<dbReference type="Proteomes" id="UP001462502">
    <property type="component" value="Unassembled WGS sequence"/>
</dbReference>
<keyword evidence="3" id="KW-1133">Transmembrane helix</keyword>
<comment type="cofactor">
    <cofactor evidence="2">
        <name>Fe cation</name>
        <dbReference type="ChEBI" id="CHEBI:24875"/>
    </cofactor>
    <text evidence="2">Binds 2 iron ions per subunit.</text>
</comment>
<dbReference type="InterPro" id="IPR000358">
    <property type="entry name" value="RNR_small_fam"/>
</dbReference>
<organism evidence="4 5">
    <name type="scientific">Chromobacterium phragmitis</name>
    <dbReference type="NCBI Taxonomy" id="2202141"/>
    <lineage>
        <taxon>Bacteria</taxon>
        <taxon>Pseudomonadati</taxon>
        <taxon>Pseudomonadota</taxon>
        <taxon>Betaproteobacteria</taxon>
        <taxon>Neisseriales</taxon>
        <taxon>Chromobacteriaceae</taxon>
        <taxon>Chromobacterium</taxon>
    </lineage>
</organism>
<feature type="transmembrane region" description="Helical" evidence="3">
    <location>
        <begin position="166"/>
        <end position="189"/>
    </location>
</feature>
<keyword evidence="3" id="KW-0472">Membrane</keyword>
<keyword evidence="3" id="KW-0812">Transmembrane</keyword>
<comment type="catalytic activity">
    <reaction evidence="2">
        <text>a 2'-deoxyribonucleoside 5'-diphosphate + [thioredoxin]-disulfide + H2O = a ribonucleoside 5'-diphosphate + [thioredoxin]-dithiol</text>
        <dbReference type="Rhea" id="RHEA:23252"/>
        <dbReference type="Rhea" id="RHEA-COMP:10698"/>
        <dbReference type="Rhea" id="RHEA-COMP:10700"/>
        <dbReference type="ChEBI" id="CHEBI:15377"/>
        <dbReference type="ChEBI" id="CHEBI:29950"/>
        <dbReference type="ChEBI" id="CHEBI:50058"/>
        <dbReference type="ChEBI" id="CHEBI:57930"/>
        <dbReference type="ChEBI" id="CHEBI:73316"/>
        <dbReference type="EC" id="1.17.4.1"/>
    </reaction>
</comment>
<sequence>MSEYQHIINNRRLIGGERSQLMAISPMKHVWAREYWNQMRANNWNPEEVDLSRDVPCYRNELTEEERNMFDKALAFLSNLDGIQLHNLTDNIAQHVTSPEVKMVLTRQAYEEALHVDSYSVLAEAISADPMAIYMTFMRDEILARKNEYITRQSAKLKDDGSPRSYALAVVANVALEGIYFYSGFLSFFGLAKRGKMLGAADMIRFIMRDEVVHKNFFATQFDTLKQENPEVFVDPIFWADAVEILKAAVELETDWGVYITNGVLGFTPQVVGDYIKHLGNDAAALLGMEPIYPGVKNPCEWVDKFSQINKDETNFFEGKVKSYQVGTLGW</sequence>
<protein>
    <recommendedName>
        <fullName evidence="2">Ribonucleoside-diphosphate reductase subunit beta</fullName>
        <ecNumber evidence="2">1.17.4.1</ecNumber>
    </recommendedName>
</protein>
<dbReference type="InterPro" id="IPR009078">
    <property type="entry name" value="Ferritin-like_SF"/>
</dbReference>
<evidence type="ECO:0000313" key="5">
    <source>
        <dbReference type="Proteomes" id="UP001462502"/>
    </source>
</evidence>
<dbReference type="NCBIfam" id="NF007184">
    <property type="entry name" value="PRK09614.1-3"/>
    <property type="match status" value="1"/>
</dbReference>
<keyword evidence="2" id="KW-0479">Metal-binding</keyword>
<dbReference type="CDD" id="cd01049">
    <property type="entry name" value="RNRR2"/>
    <property type="match status" value="1"/>
</dbReference>
<keyword evidence="2" id="KW-0215">Deoxyribonucleotide synthesis</keyword>
<evidence type="ECO:0000313" key="4">
    <source>
        <dbReference type="EMBL" id="MEO9387191.1"/>
    </source>
</evidence>
<reference evidence="4 5" key="1">
    <citation type="submission" date="2024-05" db="EMBL/GenBank/DDBJ databases">
        <authorList>
            <person name="De Oliveira J.P."/>
            <person name="Noriler S.A."/>
            <person name="De Oliveira A.G."/>
            <person name="Sipoli D.S."/>
        </authorList>
    </citation>
    <scope>NUCLEOTIDE SEQUENCE [LARGE SCALE GENOMIC DNA]</scope>
    <source>
        <strain evidence="4 5">LABIM192</strain>
    </source>
</reference>
<gene>
    <name evidence="4" type="ORF">ABI908_24150</name>
</gene>
<accession>A0ABV0J0Y3</accession>
<dbReference type="PANTHER" id="PTHR23409:SF18">
    <property type="entry name" value="RIBONUCLEOSIDE-DIPHOSPHATE REDUCTASE SUBUNIT M2"/>
    <property type="match status" value="1"/>
</dbReference>
<dbReference type="Pfam" id="PF00268">
    <property type="entry name" value="Ribonuc_red_sm"/>
    <property type="match status" value="1"/>
</dbReference>
<keyword evidence="2" id="KW-0408">Iron</keyword>
<dbReference type="GO" id="GO:0004748">
    <property type="term" value="F:ribonucleoside-diphosphate reductase activity, thioredoxin disulfide as acceptor"/>
    <property type="evidence" value="ECO:0007669"/>
    <property type="project" value="UniProtKB-EC"/>
</dbReference>
<keyword evidence="2 4" id="KW-0560">Oxidoreductase</keyword>
<comment type="similarity">
    <text evidence="1 2">Belongs to the ribonucleoside diphosphate reductase small chain family.</text>
</comment>
<dbReference type="SUPFAM" id="SSF47240">
    <property type="entry name" value="Ferritin-like"/>
    <property type="match status" value="1"/>
</dbReference>